<dbReference type="Gene3D" id="1.10.472.140">
    <property type="match status" value="1"/>
</dbReference>
<evidence type="ECO:0000256" key="7">
    <source>
        <dbReference type="ARBA" id="ARBA00023306"/>
    </source>
</evidence>
<accession>A0A8B8EMV7</accession>
<dbReference type="GeneID" id="111135434"/>
<feature type="compositionally biased region" description="Polar residues" evidence="8">
    <location>
        <begin position="855"/>
        <end position="867"/>
    </location>
</feature>
<dbReference type="GO" id="GO:0030154">
    <property type="term" value="P:cell differentiation"/>
    <property type="evidence" value="ECO:0007669"/>
    <property type="project" value="TreeGrafter"/>
</dbReference>
<dbReference type="Pfam" id="PF01858">
    <property type="entry name" value="RB_A"/>
    <property type="match status" value="1"/>
</dbReference>
<keyword evidence="12" id="KW-1185">Reference proteome</keyword>
<dbReference type="PANTHER" id="PTHR13742:SF17">
    <property type="entry name" value="RE32990P-RELATED"/>
    <property type="match status" value="1"/>
</dbReference>
<dbReference type="Pfam" id="PF11934">
    <property type="entry name" value="DUF3452"/>
    <property type="match status" value="1"/>
</dbReference>
<evidence type="ECO:0000256" key="1">
    <source>
        <dbReference type="ARBA" id="ARBA00004123"/>
    </source>
</evidence>
<dbReference type="FunFam" id="1.10.472.10:FF:000082">
    <property type="entry name" value="retinoblastoma-like protein 1 isoform X1"/>
    <property type="match status" value="1"/>
</dbReference>
<keyword evidence="3" id="KW-0678">Repressor</keyword>
<keyword evidence="7" id="KW-0131">Cell cycle</keyword>
<feature type="compositionally biased region" description="Pro residues" evidence="8">
    <location>
        <begin position="890"/>
        <end position="900"/>
    </location>
</feature>
<feature type="region of interest" description="Disordered" evidence="8">
    <location>
        <begin position="633"/>
        <end position="696"/>
    </location>
</feature>
<name>A0A8B8EMV7_CRAVI</name>
<dbReference type="SMART" id="SM01368">
    <property type="entry name" value="RB_A"/>
    <property type="match status" value="1"/>
</dbReference>
<dbReference type="FunFam" id="1.10.472.10:FF:000035">
    <property type="entry name" value="RB transcriptional corepressor-like 1"/>
    <property type="match status" value="1"/>
</dbReference>
<keyword evidence="4" id="KW-0805">Transcription regulation</keyword>
<dbReference type="GO" id="GO:0000785">
    <property type="term" value="C:chromatin"/>
    <property type="evidence" value="ECO:0007669"/>
    <property type="project" value="TreeGrafter"/>
</dbReference>
<feature type="domain" description="Retinoblastoma-associated protein C-terminal" evidence="11">
    <location>
        <begin position="939"/>
        <end position="1070"/>
    </location>
</feature>
<dbReference type="GO" id="GO:0006357">
    <property type="term" value="P:regulation of transcription by RNA polymerase II"/>
    <property type="evidence" value="ECO:0007669"/>
    <property type="project" value="InterPro"/>
</dbReference>
<dbReference type="InterPro" id="IPR028309">
    <property type="entry name" value="RB_fam"/>
</dbReference>
<feature type="region of interest" description="Disordered" evidence="8">
    <location>
        <begin position="380"/>
        <end position="403"/>
    </location>
</feature>
<evidence type="ECO:0000256" key="6">
    <source>
        <dbReference type="ARBA" id="ARBA00023242"/>
    </source>
</evidence>
<dbReference type="GO" id="GO:0000977">
    <property type="term" value="F:RNA polymerase II transcription regulatory region sequence-specific DNA binding"/>
    <property type="evidence" value="ECO:0007669"/>
    <property type="project" value="TreeGrafter"/>
</dbReference>
<evidence type="ECO:0000259" key="9">
    <source>
        <dbReference type="SMART" id="SM01367"/>
    </source>
</evidence>
<dbReference type="Gene3D" id="1.10.472.10">
    <property type="entry name" value="Cyclin-like"/>
    <property type="match status" value="3"/>
</dbReference>
<dbReference type="InterPro" id="IPR015030">
    <property type="entry name" value="RB_C"/>
</dbReference>
<feature type="compositionally biased region" description="Basic and acidic residues" evidence="8">
    <location>
        <begin position="870"/>
        <end position="880"/>
    </location>
</feature>
<reference evidence="13" key="1">
    <citation type="submission" date="2025-08" db="UniProtKB">
        <authorList>
            <consortium name="RefSeq"/>
        </authorList>
    </citation>
    <scope>IDENTIFICATION</scope>
    <source>
        <tissue evidence="13">Whole sample</tissue>
    </source>
</reference>
<dbReference type="InterPro" id="IPR002720">
    <property type="entry name" value="RB_A"/>
</dbReference>
<evidence type="ECO:0000256" key="2">
    <source>
        <dbReference type="ARBA" id="ARBA00009475"/>
    </source>
</evidence>
<evidence type="ECO:0000256" key="8">
    <source>
        <dbReference type="SAM" id="MobiDB-lite"/>
    </source>
</evidence>
<feature type="region of interest" description="Disordered" evidence="8">
    <location>
        <begin position="939"/>
        <end position="964"/>
    </location>
</feature>
<keyword evidence="5" id="KW-0804">Transcription</keyword>
<dbReference type="Pfam" id="PF01857">
    <property type="entry name" value="RB_B"/>
    <property type="match status" value="1"/>
</dbReference>
<dbReference type="KEGG" id="cvn:111135434"/>
<comment type="subcellular location">
    <subcellularLocation>
        <location evidence="1">Nucleus</location>
    </subcellularLocation>
</comment>
<dbReference type="SMART" id="SM01369">
    <property type="entry name" value="Rb_C"/>
    <property type="match status" value="1"/>
</dbReference>
<dbReference type="InterPro" id="IPR024599">
    <property type="entry name" value="RB_N"/>
</dbReference>
<evidence type="ECO:0000256" key="4">
    <source>
        <dbReference type="ARBA" id="ARBA00023015"/>
    </source>
</evidence>
<evidence type="ECO:0000313" key="12">
    <source>
        <dbReference type="Proteomes" id="UP000694844"/>
    </source>
</evidence>
<evidence type="ECO:0000256" key="3">
    <source>
        <dbReference type="ARBA" id="ARBA00022491"/>
    </source>
</evidence>
<evidence type="ECO:0000313" key="13">
    <source>
        <dbReference type="RefSeq" id="XP_022341208.1"/>
    </source>
</evidence>
<dbReference type="InterPro" id="IPR036915">
    <property type="entry name" value="Cyclin-like_sf"/>
</dbReference>
<dbReference type="GO" id="GO:2000134">
    <property type="term" value="P:negative regulation of G1/S transition of mitotic cell cycle"/>
    <property type="evidence" value="ECO:0007669"/>
    <property type="project" value="TreeGrafter"/>
</dbReference>
<gene>
    <name evidence="13" type="primary">LOC111135434</name>
</gene>
<sequence>MEPTEENDDAVERKYNEICLDLNMDKGTKEEAWESYQKIQTKYTLEGDQMHWLACALYEACRKSVTPTVGRGTMEGNGVSLTRLLRSTKFSLIQFFNKMKKWSDMAGLPREFIDKVNKLERNFAVSTVIFKKFEPIFSDIFQHPVDSHQNKQNRNKKQRRMPCTSNEVFNFCWTMFIQVKGHFPAISDDLVNSYHLLLCCLDWFYANALMGGRKDLLNPSFEGLPEDFGSRDWKPPTESPCIIKLLCDKHEGLEIEAKVIKEHWWKPHIKKLFDKKILKGKSETLSAVLEVGNFDLNKKSINEAYEDYPLNYSSKSMNNEYEAYVLSVGDFDERVFLGSEADEEIGTPTKYREEGTGELAERLQMKANLQQHIDETKTLAPSTPLTGRRYLKEKDPSTTPVSTATQSVSKLQSLLVGRKALPSDDLIDILSEIGTDHKTRIMERVAEMGEIFCTNYVKETDDHAGSQIDFAKKRLHLGECLYYKLLESILFTEKRRNDSKEGKTALATLMEQDIFHRTLFACCLEIVIFSYNSQRSFPWIVEIFDLSPYHFYKVIEIIIRTEEGLSRDVVKHLNHIEESILESLAWRHESPLWEAIKESSVPGCEDVVLPSEHDVMKASPVKHPAVIRVTEAQQQQHQKKDVLMSPPPGVSVADRFSSPSPGSAKRRLFSVLTQQPSDTSVSTENTRSEGGSLPGKTTQIIAFQQAQTNDGRQILIPVQTIIHSGAKDDKKDTTKARPKKTGSLALFFRKLYHLASVRLQDLCEQLYIDDIDLRRKMWTCFEYVLVNHVELMMDRHIDQIIMCAIYVMAKVSDHSQSFTDIMRCYRLQPQAESHVYRSVLLKCRTRRKSGESDSSKNGTSGQSSPVTVENIEKKRSEKLSSMRSTSTLPIPHPGSHPPTPTILVQSAAGGEEGDERGDLILFYNRVFVEKVKKFAQKFSAQKNSKDCPPLSPLPVVKSQSASPRRVSSKHSIYLSPHKPTLHATPMATGLSYSFQKSPAKDLRAINNMIKMKDFREGKKLLGKRQLDVHMEEEDGPQSKQLCSSFSFLKRLQNVSSERQEASILKLDYTTSK</sequence>
<dbReference type="Proteomes" id="UP000694844">
    <property type="component" value="Chromosome 5"/>
</dbReference>
<dbReference type="GO" id="GO:0005667">
    <property type="term" value="C:transcription regulator complex"/>
    <property type="evidence" value="ECO:0007669"/>
    <property type="project" value="TreeGrafter"/>
</dbReference>
<dbReference type="SUPFAM" id="SSF47954">
    <property type="entry name" value="Cyclin-like"/>
    <property type="match status" value="2"/>
</dbReference>
<dbReference type="SMART" id="SM01367">
    <property type="entry name" value="DUF3452"/>
    <property type="match status" value="1"/>
</dbReference>
<dbReference type="OrthoDB" id="844594at2759"/>
<dbReference type="InterPro" id="IPR002719">
    <property type="entry name" value="RB_B"/>
</dbReference>
<keyword evidence="6" id="KW-0539">Nucleus</keyword>
<evidence type="ECO:0000259" key="10">
    <source>
        <dbReference type="SMART" id="SM01368"/>
    </source>
</evidence>
<dbReference type="RefSeq" id="XP_022341208.1">
    <property type="nucleotide sequence ID" value="XM_022485500.1"/>
</dbReference>
<organism evidence="12 13">
    <name type="scientific">Crassostrea virginica</name>
    <name type="common">Eastern oyster</name>
    <dbReference type="NCBI Taxonomy" id="6565"/>
    <lineage>
        <taxon>Eukaryota</taxon>
        <taxon>Metazoa</taxon>
        <taxon>Spiralia</taxon>
        <taxon>Lophotrochozoa</taxon>
        <taxon>Mollusca</taxon>
        <taxon>Bivalvia</taxon>
        <taxon>Autobranchia</taxon>
        <taxon>Pteriomorphia</taxon>
        <taxon>Ostreida</taxon>
        <taxon>Ostreoidea</taxon>
        <taxon>Ostreidae</taxon>
        <taxon>Crassostrea</taxon>
    </lineage>
</organism>
<feature type="domain" description="Retinoblastoma-associated protein N-terminal" evidence="9">
    <location>
        <begin position="64"/>
        <end position="207"/>
    </location>
</feature>
<protein>
    <submittedName>
        <fullName evidence="13">Retinoblastoma-like protein 1 isoform X1</fullName>
    </submittedName>
</protein>
<evidence type="ECO:0000256" key="5">
    <source>
        <dbReference type="ARBA" id="ARBA00023163"/>
    </source>
</evidence>
<feature type="region of interest" description="Disordered" evidence="8">
    <location>
        <begin position="847"/>
        <end position="910"/>
    </location>
</feature>
<feature type="compositionally biased region" description="Polar residues" evidence="8">
    <location>
        <begin position="671"/>
        <end position="689"/>
    </location>
</feature>
<comment type="similarity">
    <text evidence="2">Belongs to the retinoblastoma protein (RB) family.</text>
</comment>
<feature type="domain" description="Retinoblastoma-associated protein A-box" evidence="10">
    <location>
        <begin position="399"/>
        <end position="596"/>
    </location>
</feature>
<evidence type="ECO:0000259" key="11">
    <source>
        <dbReference type="SMART" id="SM01369"/>
    </source>
</evidence>
<dbReference type="GO" id="GO:0005634">
    <property type="term" value="C:nucleus"/>
    <property type="evidence" value="ECO:0007669"/>
    <property type="project" value="UniProtKB-SubCell"/>
</dbReference>
<dbReference type="AlphaFoldDB" id="A0A8B8EMV7"/>
<proteinExistence type="inferred from homology"/>
<dbReference type="PANTHER" id="PTHR13742">
    <property type="entry name" value="RETINOBLASTOMA-ASSOCIATED PROTEIN RB -RELATED"/>
    <property type="match status" value="1"/>
</dbReference>